<proteinExistence type="inferred from homology"/>
<dbReference type="GO" id="GO:0004222">
    <property type="term" value="F:metalloendopeptidase activity"/>
    <property type="evidence" value="ECO:0007669"/>
    <property type="project" value="InterPro"/>
</dbReference>
<dbReference type="PANTHER" id="PTHR22726:SF1">
    <property type="entry name" value="METALLOENDOPEPTIDASE OMA1, MITOCHONDRIAL"/>
    <property type="match status" value="1"/>
</dbReference>
<evidence type="ECO:0000313" key="10">
    <source>
        <dbReference type="Proteomes" id="UP000251842"/>
    </source>
</evidence>
<dbReference type="PANTHER" id="PTHR22726">
    <property type="entry name" value="METALLOENDOPEPTIDASE OMA1"/>
    <property type="match status" value="1"/>
</dbReference>
<dbReference type="KEGG" id="lue:DCD74_02650"/>
<keyword evidence="4 7" id="KW-0378">Hydrolase</keyword>
<dbReference type="RefSeq" id="WP_112925956.1">
    <property type="nucleotide sequence ID" value="NZ_CP029556.1"/>
</dbReference>
<feature type="binding site" evidence="7">
    <location>
        <position position="141"/>
    </location>
    <ligand>
        <name>Zn(2+)</name>
        <dbReference type="ChEBI" id="CHEBI:29105"/>
        <note>catalytic</note>
    </ligand>
</feature>
<comment type="similarity">
    <text evidence="7">Belongs to the peptidase M48 family. BepA subfamily.</text>
</comment>
<feature type="binding site" evidence="7">
    <location>
        <position position="207"/>
    </location>
    <ligand>
        <name>Zn(2+)</name>
        <dbReference type="ChEBI" id="CHEBI:29105"/>
        <note>catalytic</note>
    </ligand>
</feature>
<evidence type="ECO:0000256" key="2">
    <source>
        <dbReference type="ARBA" id="ARBA00022723"/>
    </source>
</evidence>
<dbReference type="InterPro" id="IPR030873">
    <property type="entry name" value="Protease_BepA"/>
</dbReference>
<feature type="active site" description="Proton donor" evidence="7">
    <location>
        <position position="211"/>
    </location>
</feature>
<comment type="subcellular location">
    <subcellularLocation>
        <location evidence="7">Periplasm</location>
    </subcellularLocation>
</comment>
<gene>
    <name evidence="9" type="ORF">DCD74_02650</name>
</gene>
<dbReference type="Pfam" id="PF01435">
    <property type="entry name" value="Peptidase_M48"/>
    <property type="match status" value="1"/>
</dbReference>
<organism evidence="9 10">
    <name type="scientific">Solilutibacter oculi</name>
    <dbReference type="NCBI Taxonomy" id="2698682"/>
    <lineage>
        <taxon>Bacteria</taxon>
        <taxon>Pseudomonadati</taxon>
        <taxon>Pseudomonadota</taxon>
        <taxon>Gammaproteobacteria</taxon>
        <taxon>Lysobacterales</taxon>
        <taxon>Lysobacteraceae</taxon>
        <taxon>Solilutibacter</taxon>
    </lineage>
</organism>
<evidence type="ECO:0000256" key="6">
    <source>
        <dbReference type="ARBA" id="ARBA00023049"/>
    </source>
</evidence>
<name>A0A344J3Y1_9GAMM</name>
<keyword evidence="10" id="KW-1185">Reference proteome</keyword>
<dbReference type="HAMAP" id="MF_00997">
    <property type="entry name" value="Protease_BepA"/>
    <property type="match status" value="1"/>
</dbReference>
<dbReference type="EC" id="3.4.-.-" evidence="7"/>
<dbReference type="GO" id="GO:0016020">
    <property type="term" value="C:membrane"/>
    <property type="evidence" value="ECO:0007669"/>
    <property type="project" value="InterPro"/>
</dbReference>
<keyword evidence="1 7" id="KW-0645">Protease</keyword>
<dbReference type="GO" id="GO:0051603">
    <property type="term" value="P:proteolysis involved in protein catabolic process"/>
    <property type="evidence" value="ECO:0007669"/>
    <property type="project" value="TreeGrafter"/>
</dbReference>
<dbReference type="EMBL" id="CP029556">
    <property type="protein sequence ID" value="AXA83741.1"/>
    <property type="molecule type" value="Genomic_DNA"/>
</dbReference>
<accession>A0A344J3Y1</accession>
<feature type="chain" id="PRO_5017092326" description="Putative beta-barrel assembly-enhancing protease" evidence="7">
    <location>
        <begin position="30"/>
        <end position="536"/>
    </location>
</feature>
<evidence type="ECO:0000313" key="9">
    <source>
        <dbReference type="EMBL" id="AXA83741.1"/>
    </source>
</evidence>
<dbReference type="GO" id="GO:0008270">
    <property type="term" value="F:zinc ion binding"/>
    <property type="evidence" value="ECO:0007669"/>
    <property type="project" value="UniProtKB-UniRule"/>
</dbReference>
<sequence length="536" mass="57839" precursor="true">MHTFPRLRPALLSLACVIALAGITAPALAQDGRLPDMGSSAGRVLSPTQQQGYGAMMLAQLRHYGYTLDDPLLNQWVQGMGQRLGAASDKPDQPFTFFMLKDRQINAFATLGGYIGMNAGLVLNAEREDEVASVLGHEIAHVTQTHVLRAVERAQRDSVPILLGMLGAILVAQKAGGNSSGNATMAAVMGAQGLMAQRQIDYTRSNESEADRLGIRTLARSGYDPKAMAGFFERMQAATRANRGGEETRTPDYLLTHPVTTTRIAEAKDRASRVAVSPVGGGALGRSDNPLLPGNLQVAIARSGGPTGDFDWAKERLRALSANTPKAAIAEYEQMARRSSLTDAQKYGLAVAQLRDSQGSAAGKTLAPLLASHGNDRWLQLAMAEAEARSGDRVAADQRFAALNARLPNDRAVAITWAQLLSERNNAESGRRALTILRPLLGTAGDDPSFQLVFARASEIAGDPVRAGEAYAEAEYLNGNPEKALLQLNTLRKRADLDYYARARIDARIAAITPTVEELRRQGIRDMDDDRQARRY</sequence>
<dbReference type="InterPro" id="IPR051156">
    <property type="entry name" value="Mito/Outer_Membr_Metalloprot"/>
</dbReference>
<dbReference type="InterPro" id="IPR001915">
    <property type="entry name" value="Peptidase_M48"/>
</dbReference>
<keyword evidence="6 7" id="KW-0482">Metalloprotease</keyword>
<reference evidence="10" key="1">
    <citation type="submission" date="2018-05" db="EMBL/GenBank/DDBJ databases">
        <title>Luteimonas pekinense sp. nov., isolated from human Meibomian gland secretions, Beijing, China.</title>
        <authorList>
            <person name="Wen T."/>
            <person name="Bai H."/>
            <person name="Lv H."/>
        </authorList>
    </citation>
    <scope>NUCLEOTIDE SEQUENCE [LARGE SCALE GENOMIC DNA]</scope>
    <source>
        <strain evidence="10">83-4</strain>
    </source>
</reference>
<feature type="binding site" evidence="7">
    <location>
        <position position="137"/>
    </location>
    <ligand>
        <name>Zn(2+)</name>
        <dbReference type="ChEBI" id="CHEBI:29105"/>
        <note>catalytic</note>
    </ligand>
</feature>
<evidence type="ECO:0000256" key="5">
    <source>
        <dbReference type="ARBA" id="ARBA00022833"/>
    </source>
</evidence>
<feature type="domain" description="Peptidase M48" evidence="8">
    <location>
        <begin position="72"/>
        <end position="270"/>
    </location>
</feature>
<dbReference type="Proteomes" id="UP000251842">
    <property type="component" value="Chromosome"/>
</dbReference>
<protein>
    <recommendedName>
        <fullName evidence="7">Putative beta-barrel assembly-enhancing protease</fullName>
        <ecNumber evidence="7">3.4.-.-</ecNumber>
    </recommendedName>
</protein>
<feature type="active site" evidence="7">
    <location>
        <position position="138"/>
    </location>
</feature>
<evidence type="ECO:0000256" key="7">
    <source>
        <dbReference type="HAMAP-Rule" id="MF_00997"/>
    </source>
</evidence>
<feature type="signal peptide" evidence="7">
    <location>
        <begin position="1"/>
        <end position="29"/>
    </location>
</feature>
<keyword evidence="3 7" id="KW-0732">Signal</keyword>
<dbReference type="OrthoDB" id="9810445at2"/>
<keyword evidence="7" id="KW-0574">Periplasm</keyword>
<evidence type="ECO:0000256" key="4">
    <source>
        <dbReference type="ARBA" id="ARBA00022801"/>
    </source>
</evidence>
<keyword evidence="5 7" id="KW-0862">Zinc</keyword>
<dbReference type="AlphaFoldDB" id="A0A344J3Y1"/>
<comment type="function">
    <text evidence="7">Functions as both a chaperone and a metalloprotease. Maintains the integrity of the outer membrane by promoting either the assembly or the elimination of outer membrane proteins, depending on their folding state.</text>
</comment>
<comment type="cofactor">
    <cofactor evidence="7">
        <name>Zn(2+)</name>
        <dbReference type="ChEBI" id="CHEBI:29105"/>
    </cofactor>
    <text evidence="7">Binds 1 zinc ion per subunit.</text>
</comment>
<evidence type="ECO:0000256" key="3">
    <source>
        <dbReference type="ARBA" id="ARBA00022729"/>
    </source>
</evidence>
<dbReference type="GO" id="GO:0042597">
    <property type="term" value="C:periplasmic space"/>
    <property type="evidence" value="ECO:0007669"/>
    <property type="project" value="UniProtKB-SubCell"/>
</dbReference>
<evidence type="ECO:0000259" key="8">
    <source>
        <dbReference type="Pfam" id="PF01435"/>
    </source>
</evidence>
<dbReference type="Gene3D" id="3.30.2010.10">
    <property type="entry name" value="Metalloproteases ('zincins'), catalytic domain"/>
    <property type="match status" value="1"/>
</dbReference>
<evidence type="ECO:0000256" key="1">
    <source>
        <dbReference type="ARBA" id="ARBA00022670"/>
    </source>
</evidence>
<keyword evidence="2 7" id="KW-0479">Metal-binding</keyword>